<reference evidence="1 2" key="1">
    <citation type="journal article" date="2016" name="Nat. Commun.">
        <title>Thousands of microbial genomes shed light on interconnected biogeochemical processes in an aquifer system.</title>
        <authorList>
            <person name="Anantharaman K."/>
            <person name="Brown C.T."/>
            <person name="Hug L.A."/>
            <person name="Sharon I."/>
            <person name="Castelle C.J."/>
            <person name="Probst A.J."/>
            <person name="Thomas B.C."/>
            <person name="Singh A."/>
            <person name="Wilkins M.J."/>
            <person name="Karaoz U."/>
            <person name="Brodie E.L."/>
            <person name="Williams K.H."/>
            <person name="Hubbard S.S."/>
            <person name="Banfield J.F."/>
        </authorList>
    </citation>
    <scope>NUCLEOTIDE SEQUENCE [LARGE SCALE GENOMIC DNA]</scope>
</reference>
<evidence type="ECO:0000313" key="1">
    <source>
        <dbReference type="EMBL" id="OGK07312.1"/>
    </source>
</evidence>
<dbReference type="AlphaFoldDB" id="A0A1F7FLH8"/>
<name>A0A1F7FLH8_UNCRA</name>
<protein>
    <recommendedName>
        <fullName evidence="3">GTP-binding protein</fullName>
    </recommendedName>
</protein>
<organism evidence="1 2">
    <name type="scientific">Candidatus Raymondbacteria bacterium RIFOXYD12_FULL_49_13</name>
    <dbReference type="NCBI Taxonomy" id="1817890"/>
    <lineage>
        <taxon>Bacteria</taxon>
        <taxon>Raymondiibacteriota</taxon>
    </lineage>
</organism>
<gene>
    <name evidence="1" type="ORF">A2519_14045</name>
</gene>
<dbReference type="Pfam" id="PF14385">
    <property type="entry name" value="DUF4416"/>
    <property type="match status" value="1"/>
</dbReference>
<dbReference type="InterPro" id="IPR025529">
    <property type="entry name" value="DUF4416"/>
</dbReference>
<comment type="caution">
    <text evidence="1">The sequence shown here is derived from an EMBL/GenBank/DDBJ whole genome shotgun (WGS) entry which is preliminary data.</text>
</comment>
<evidence type="ECO:0008006" key="3">
    <source>
        <dbReference type="Google" id="ProtNLM"/>
    </source>
</evidence>
<dbReference type="EMBL" id="MFYX01000011">
    <property type="protein sequence ID" value="OGK07312.1"/>
    <property type="molecule type" value="Genomic_DNA"/>
</dbReference>
<dbReference type="Proteomes" id="UP000179243">
    <property type="component" value="Unassembled WGS sequence"/>
</dbReference>
<proteinExistence type="predicted"/>
<accession>A0A1F7FLH8</accession>
<sequence length="177" mass="20114">MKRFAEMQLAKLVCGVILSKQQVLGAVLEKLAALYGPVDFASEGMDFNAFTDYYNEEMGAGLTRHFVSFERLVDRTTLPGIKHATCAIELQCAVQGNRTVNLDPGYLTLGQLFLASTKDNFFRIYLGQGIFAEVTLYYERGGYVDFPWTYRDYQSAAYKNIFLQIRAIYKKQLAVLR</sequence>
<evidence type="ECO:0000313" key="2">
    <source>
        <dbReference type="Proteomes" id="UP000179243"/>
    </source>
</evidence>